<comment type="caution">
    <text evidence="2">The sequence shown here is derived from an EMBL/GenBank/DDBJ whole genome shotgun (WGS) entry which is preliminary data.</text>
</comment>
<dbReference type="EMBL" id="MHLN01000023">
    <property type="protein sequence ID" value="OGZ11207.1"/>
    <property type="molecule type" value="Genomic_DNA"/>
</dbReference>
<dbReference type="AlphaFoldDB" id="A0A1G2DC47"/>
<feature type="region of interest" description="Disordered" evidence="1">
    <location>
        <begin position="77"/>
        <end position="116"/>
    </location>
</feature>
<evidence type="ECO:0000256" key="1">
    <source>
        <dbReference type="SAM" id="MobiDB-lite"/>
    </source>
</evidence>
<gene>
    <name evidence="2" type="ORF">A3D67_00400</name>
</gene>
<reference evidence="2 3" key="1">
    <citation type="journal article" date="2016" name="Nat. Commun.">
        <title>Thousands of microbial genomes shed light on interconnected biogeochemical processes in an aquifer system.</title>
        <authorList>
            <person name="Anantharaman K."/>
            <person name="Brown C.T."/>
            <person name="Hug L.A."/>
            <person name="Sharon I."/>
            <person name="Castelle C.J."/>
            <person name="Probst A.J."/>
            <person name="Thomas B.C."/>
            <person name="Singh A."/>
            <person name="Wilkins M.J."/>
            <person name="Karaoz U."/>
            <person name="Brodie E.L."/>
            <person name="Williams K.H."/>
            <person name="Hubbard S.S."/>
            <person name="Banfield J.F."/>
        </authorList>
    </citation>
    <scope>NUCLEOTIDE SEQUENCE [LARGE SCALE GENOMIC DNA]</scope>
</reference>
<feature type="compositionally biased region" description="Low complexity" evidence="1">
    <location>
        <begin position="96"/>
        <end position="106"/>
    </location>
</feature>
<protein>
    <submittedName>
        <fullName evidence="2">Uncharacterized protein</fullName>
    </submittedName>
</protein>
<dbReference type="Proteomes" id="UP000178099">
    <property type="component" value="Unassembled WGS sequence"/>
</dbReference>
<sequence>MQIVSVNPGCPGHILQEVAMEPENTVMREQTFAVVTDTEHGLIRALKAAGLTDALKEKVVASEDNALAKEMVRMIASHNAPMEKPNTSAGVPKEGPYSPSHSYPEESSAEDTMVAGSAKLTDALATARVAHPQGEGGPLIRSNCAVSRAAEERGGLIRSRR</sequence>
<evidence type="ECO:0000313" key="3">
    <source>
        <dbReference type="Proteomes" id="UP000178099"/>
    </source>
</evidence>
<evidence type="ECO:0000313" key="2">
    <source>
        <dbReference type="EMBL" id="OGZ11207.1"/>
    </source>
</evidence>
<proteinExistence type="predicted"/>
<organism evidence="2 3">
    <name type="scientific">Candidatus Lloydbacteria bacterium RIFCSPHIGHO2_02_FULL_51_22</name>
    <dbReference type="NCBI Taxonomy" id="1798663"/>
    <lineage>
        <taxon>Bacteria</taxon>
        <taxon>Candidatus Lloydiibacteriota</taxon>
    </lineage>
</organism>
<accession>A0A1G2DC47</accession>
<name>A0A1G2DC47_9BACT</name>